<accession>A0A8S5LJT3</accession>
<name>A0A8S5LJT3_9CAUD</name>
<protein>
    <submittedName>
        <fullName evidence="1">AT hook containing protein</fullName>
    </submittedName>
</protein>
<evidence type="ECO:0000313" key="1">
    <source>
        <dbReference type="EMBL" id="DAD70099.1"/>
    </source>
</evidence>
<proteinExistence type="predicted"/>
<sequence length="322" mass="36292">MQYTEAIMEGNITVEEPVTKPSFSGSSIFNKFATGQGKKIVVENSPIDESTLIKPRKRGRPRKNKDSDEINVGGDAEEIVTNKPYIDSYEETNDLIKIMIGQIDGLQGELKQEFNDIRLSKIRGKYQYLTDISATISSLSSTKLSAIKELNSVISKCHDMELKRTKELKLENSGSDEAAIMGLYENIINTPRQQLETGFIPPRLESGDVPLMVQQQGGMDIYQPMMTNDELFTPEQNRMIMEHNPDIKTVVVFDPKTESREFRCMNIKTGEQITNMSLPDPFLLEDMNLNFQTGVARNSNLNMNFPLATLEGGMVKLVESNY</sequence>
<dbReference type="EMBL" id="BK015860">
    <property type="protein sequence ID" value="DAD70099.1"/>
    <property type="molecule type" value="Genomic_DNA"/>
</dbReference>
<organism evidence="1">
    <name type="scientific">Myoviridae sp. ct6uZ8</name>
    <dbReference type="NCBI Taxonomy" id="2827603"/>
    <lineage>
        <taxon>Viruses</taxon>
        <taxon>Duplodnaviria</taxon>
        <taxon>Heunggongvirae</taxon>
        <taxon>Uroviricota</taxon>
        <taxon>Caudoviricetes</taxon>
    </lineage>
</organism>
<reference evidence="1" key="1">
    <citation type="journal article" date="2021" name="Proc. Natl. Acad. Sci. U.S.A.">
        <title>A Catalog of Tens of Thousands of Viruses from Human Metagenomes Reveals Hidden Associations with Chronic Diseases.</title>
        <authorList>
            <person name="Tisza M.J."/>
            <person name="Buck C.B."/>
        </authorList>
    </citation>
    <scope>NUCLEOTIDE SEQUENCE</scope>
    <source>
        <strain evidence="1">Ct6uZ8</strain>
    </source>
</reference>